<keyword evidence="4" id="KW-0808">Transferase</keyword>
<dbReference type="PANTHER" id="PTHR42885:SF1">
    <property type="entry name" value="THREONINE-PHOSPHATE DECARBOXYLASE"/>
    <property type="match status" value="1"/>
</dbReference>
<dbReference type="Proteomes" id="UP000282971">
    <property type="component" value="Unassembled WGS sequence"/>
</dbReference>
<dbReference type="GO" id="GO:0008483">
    <property type="term" value="F:transaminase activity"/>
    <property type="evidence" value="ECO:0007669"/>
    <property type="project" value="UniProtKB-KW"/>
</dbReference>
<evidence type="ECO:0000256" key="1">
    <source>
        <dbReference type="ARBA" id="ARBA00001933"/>
    </source>
</evidence>
<feature type="domain" description="Aminotransferase class I/classII large" evidence="3">
    <location>
        <begin position="126"/>
        <end position="312"/>
    </location>
</feature>
<proteinExistence type="predicted"/>
<accession>A0A437LZZ2</accession>
<dbReference type="EMBL" id="SACN01000002">
    <property type="protein sequence ID" value="RVT91001.1"/>
    <property type="molecule type" value="Genomic_DNA"/>
</dbReference>
<reference evidence="4 5" key="1">
    <citation type="submission" date="2019-01" db="EMBL/GenBank/DDBJ databases">
        <authorList>
            <person name="Chen W.-M."/>
        </authorList>
    </citation>
    <scope>NUCLEOTIDE SEQUENCE [LARGE SCALE GENOMIC DNA]</scope>
    <source>
        <strain evidence="4 5">CCP-7</strain>
    </source>
</reference>
<keyword evidence="4" id="KW-0032">Aminotransferase</keyword>
<dbReference type="Gene3D" id="3.90.1150.10">
    <property type="entry name" value="Aspartate Aminotransferase, domain 1"/>
    <property type="match status" value="1"/>
</dbReference>
<gene>
    <name evidence="4" type="ORF">EOD43_15840</name>
</gene>
<dbReference type="InterPro" id="IPR015421">
    <property type="entry name" value="PyrdxlP-dep_Trfase_major"/>
</dbReference>
<dbReference type="InterPro" id="IPR004839">
    <property type="entry name" value="Aminotransferase_I/II_large"/>
</dbReference>
<evidence type="ECO:0000259" key="3">
    <source>
        <dbReference type="Pfam" id="PF00155"/>
    </source>
</evidence>
<comment type="cofactor">
    <cofactor evidence="1">
        <name>pyridoxal 5'-phosphate</name>
        <dbReference type="ChEBI" id="CHEBI:597326"/>
    </cofactor>
</comment>
<dbReference type="SUPFAM" id="SSF53383">
    <property type="entry name" value="PLP-dependent transferases"/>
    <property type="match status" value="1"/>
</dbReference>
<dbReference type="Pfam" id="PF00155">
    <property type="entry name" value="Aminotran_1_2"/>
    <property type="match status" value="1"/>
</dbReference>
<dbReference type="AlphaFoldDB" id="A0A437LZZ2"/>
<dbReference type="InterPro" id="IPR015424">
    <property type="entry name" value="PyrdxlP-dep_Trfase"/>
</dbReference>
<dbReference type="PANTHER" id="PTHR42885">
    <property type="entry name" value="HISTIDINOL-PHOSPHATE AMINOTRANSFERASE-RELATED"/>
    <property type="match status" value="1"/>
</dbReference>
<evidence type="ECO:0000313" key="5">
    <source>
        <dbReference type="Proteomes" id="UP000282971"/>
    </source>
</evidence>
<dbReference type="CDD" id="cd00609">
    <property type="entry name" value="AAT_like"/>
    <property type="match status" value="1"/>
</dbReference>
<protein>
    <submittedName>
        <fullName evidence="4">Pyridoxal phosphate-dependent class II aminotransferase</fullName>
    </submittedName>
</protein>
<dbReference type="OrthoDB" id="9799304at2"/>
<evidence type="ECO:0000256" key="2">
    <source>
        <dbReference type="ARBA" id="ARBA00022898"/>
    </source>
</evidence>
<name>A0A437LZZ2_9SPHN</name>
<keyword evidence="5" id="KW-1185">Reference proteome</keyword>
<evidence type="ECO:0000313" key="4">
    <source>
        <dbReference type="EMBL" id="RVT91001.1"/>
    </source>
</evidence>
<keyword evidence="2" id="KW-0663">Pyridoxal phosphate</keyword>
<dbReference type="GO" id="GO:0030170">
    <property type="term" value="F:pyridoxal phosphate binding"/>
    <property type="evidence" value="ECO:0007669"/>
    <property type="project" value="InterPro"/>
</dbReference>
<organism evidence="4 5">
    <name type="scientific">Sphingomonas crocodyli</name>
    <dbReference type="NCBI Taxonomy" id="1979270"/>
    <lineage>
        <taxon>Bacteria</taxon>
        <taxon>Pseudomonadati</taxon>
        <taxon>Pseudomonadota</taxon>
        <taxon>Alphaproteobacteria</taxon>
        <taxon>Sphingomonadales</taxon>
        <taxon>Sphingomonadaceae</taxon>
        <taxon>Sphingomonas</taxon>
    </lineage>
</organism>
<sequence length="323" mass="35182">MSDRWTWHGGGLTAARAHYGDGDWIDLSTGINPHPWAGVDALTFDWQRLPDESGLRDLEVAAAAHFGAEPAYVCAVPGSEIGLRLTGQLLGESGLWAEPAYRTHGDVLRDARPLPFDRIDAADGRSLILANPNNPDGRLIDRAAMRDLLARRGEGWLLIDEAFADAHSECSLVGEVGDRRLIVFRSFGKFFGLAGVRLGFVIGPRAIVDRLRALIGAWPLSAAAVAIGAAAYRDRDWIDRTGPLLRNDAAALDRLLCQRGYVPQGACPLFRLIETKDARDLFERLAMAKILTRPFAEHPRWLRIGLPGGADELARLDAALGGV</sequence>
<comment type="caution">
    <text evidence="4">The sequence shown here is derived from an EMBL/GenBank/DDBJ whole genome shotgun (WGS) entry which is preliminary data.</text>
</comment>
<dbReference type="Gene3D" id="3.40.640.10">
    <property type="entry name" value="Type I PLP-dependent aspartate aminotransferase-like (Major domain)"/>
    <property type="match status" value="1"/>
</dbReference>
<dbReference type="InterPro" id="IPR015422">
    <property type="entry name" value="PyrdxlP-dep_Trfase_small"/>
</dbReference>
<dbReference type="RefSeq" id="WP_127745017.1">
    <property type="nucleotide sequence ID" value="NZ_SACN01000002.1"/>
</dbReference>